<evidence type="ECO:0000256" key="5">
    <source>
        <dbReference type="SAM" id="MobiDB-lite"/>
    </source>
</evidence>
<feature type="domain" description="RING-type" evidence="6">
    <location>
        <begin position="28"/>
        <end position="67"/>
    </location>
</feature>
<dbReference type="PROSITE" id="PS00518">
    <property type="entry name" value="ZF_RING_1"/>
    <property type="match status" value="1"/>
</dbReference>
<evidence type="ECO:0008006" key="10">
    <source>
        <dbReference type="Google" id="ProtNLM"/>
    </source>
</evidence>
<evidence type="ECO:0000256" key="2">
    <source>
        <dbReference type="ARBA" id="ARBA00022771"/>
    </source>
</evidence>
<feature type="domain" description="TRAF-type" evidence="7">
    <location>
        <begin position="111"/>
        <end position="165"/>
    </location>
</feature>
<dbReference type="Pfam" id="PF02176">
    <property type="entry name" value="zf-TRAF"/>
    <property type="match status" value="1"/>
</dbReference>
<evidence type="ECO:0000313" key="9">
    <source>
        <dbReference type="Proteomes" id="UP000027195"/>
    </source>
</evidence>
<reference evidence="9" key="1">
    <citation type="journal article" date="2014" name="Proc. Natl. Acad. Sci. U.S.A.">
        <title>Extensive sampling of basidiomycete genomes demonstrates inadequacy of the white-rot/brown-rot paradigm for wood decay fungi.</title>
        <authorList>
            <person name="Riley R."/>
            <person name="Salamov A.A."/>
            <person name="Brown D.W."/>
            <person name="Nagy L.G."/>
            <person name="Floudas D."/>
            <person name="Held B.W."/>
            <person name="Levasseur A."/>
            <person name="Lombard V."/>
            <person name="Morin E."/>
            <person name="Otillar R."/>
            <person name="Lindquist E.A."/>
            <person name="Sun H."/>
            <person name="LaButti K.M."/>
            <person name="Schmutz J."/>
            <person name="Jabbour D."/>
            <person name="Luo H."/>
            <person name="Baker S.E."/>
            <person name="Pisabarro A.G."/>
            <person name="Walton J.D."/>
            <person name="Blanchette R.A."/>
            <person name="Henrissat B."/>
            <person name="Martin F."/>
            <person name="Cullen D."/>
            <person name="Hibbett D.S."/>
            <person name="Grigoriev I.V."/>
        </authorList>
    </citation>
    <scope>NUCLEOTIDE SEQUENCE [LARGE SCALE GENOMIC DNA]</scope>
    <source>
        <strain evidence="9">FD-172 SS1</strain>
    </source>
</reference>
<keyword evidence="1 4" id="KW-0479">Metal-binding</keyword>
<dbReference type="InterPro" id="IPR001293">
    <property type="entry name" value="Znf_TRAF"/>
</dbReference>
<sequence length="537" mass="58844">MNDVETGVLSAYDDVYSYVESVNSNLICCICRTPFVEPTSAKTCSHTFCLRCIYQALEITSQCPVDRSPLTADDLQPAGSIVRNLVDELMVECPCKPSGCTHTCQRQHLASHLKSDCLFVQVSCCEDNCEQLLLKKDIRKHSDGCVHRTVTCEACDDSVKFIDLESHQGECPAKEITCVHCSSTFPRSSLQSHNSTCTLMPIPCPHSTFGCAWVGTRGTLTEAHLATCVYESLKGFITLHSAKIDALESENLALRHRVEELEKTSGSMKRDISIAKASLGPWFRSAGSGLPPAAAPAVPATRQERRRSRVVPLNGVMSNFADDVHPLRNSDEVQGHLDSNLVNPAPAAQFQPPNPMYMDQSSSLGDPAQQPAFFPASTHPYADRYNTSVAPINFNVSLEGSLSSLHSSMIALEGTMNSMERRQDIMLTTETLRMREEVGSLRAIVHGLRMQVHHVMMDRNAQIISTSSVSTGAGNSSGVPRQQQEAVVQGVERSSVMHYHDIQPQRPHPPPLPGRGGGPSFPPSSIFRRSVFLENKL</sequence>
<accession>A0A067N2W6</accession>
<proteinExistence type="predicted"/>
<dbReference type="GO" id="GO:0008270">
    <property type="term" value="F:zinc ion binding"/>
    <property type="evidence" value="ECO:0007669"/>
    <property type="project" value="UniProtKB-KW"/>
</dbReference>
<dbReference type="AlphaFoldDB" id="A0A067N2W6"/>
<evidence type="ECO:0000259" key="7">
    <source>
        <dbReference type="PROSITE" id="PS50145"/>
    </source>
</evidence>
<protein>
    <recommendedName>
        <fullName evidence="10">RING-type domain-containing protein</fullName>
    </recommendedName>
</protein>
<dbReference type="PROSITE" id="PS50089">
    <property type="entry name" value="ZF_RING_2"/>
    <property type="match status" value="1"/>
</dbReference>
<feature type="zinc finger region" description="TRAF-type" evidence="4">
    <location>
        <begin position="111"/>
        <end position="165"/>
    </location>
</feature>
<evidence type="ECO:0000256" key="3">
    <source>
        <dbReference type="ARBA" id="ARBA00022833"/>
    </source>
</evidence>
<evidence type="ECO:0000313" key="8">
    <source>
        <dbReference type="EMBL" id="KDQ21295.1"/>
    </source>
</evidence>
<keyword evidence="9" id="KW-1185">Reference proteome</keyword>
<dbReference type="SMART" id="SM00184">
    <property type="entry name" value="RING"/>
    <property type="match status" value="1"/>
</dbReference>
<dbReference type="EMBL" id="KL198016">
    <property type="protein sequence ID" value="KDQ21295.1"/>
    <property type="molecule type" value="Genomic_DNA"/>
</dbReference>
<keyword evidence="3 4" id="KW-0862">Zinc</keyword>
<dbReference type="InterPro" id="IPR013083">
    <property type="entry name" value="Znf_RING/FYVE/PHD"/>
</dbReference>
<dbReference type="SUPFAM" id="SSF57850">
    <property type="entry name" value="RING/U-box"/>
    <property type="match status" value="1"/>
</dbReference>
<dbReference type="Gene3D" id="3.30.40.10">
    <property type="entry name" value="Zinc/RING finger domain, C3HC4 (zinc finger)"/>
    <property type="match status" value="3"/>
</dbReference>
<dbReference type="InParanoid" id="A0A067N2W6"/>
<dbReference type="PROSITE" id="PS50145">
    <property type="entry name" value="ZF_TRAF"/>
    <property type="match status" value="2"/>
</dbReference>
<gene>
    <name evidence="8" type="ORF">BOTBODRAFT_122986</name>
</gene>
<evidence type="ECO:0000256" key="4">
    <source>
        <dbReference type="PROSITE-ProRule" id="PRU00207"/>
    </source>
</evidence>
<keyword evidence="2 4" id="KW-0863">Zinc-finger</keyword>
<feature type="zinc finger region" description="TRAF-type" evidence="4">
    <location>
        <begin position="166"/>
        <end position="211"/>
    </location>
</feature>
<dbReference type="HOGENOM" id="CLU_019709_0_0_1"/>
<name>A0A067N2W6_BOTB1</name>
<organism evidence="8 9">
    <name type="scientific">Botryobasidium botryosum (strain FD-172 SS1)</name>
    <dbReference type="NCBI Taxonomy" id="930990"/>
    <lineage>
        <taxon>Eukaryota</taxon>
        <taxon>Fungi</taxon>
        <taxon>Dikarya</taxon>
        <taxon>Basidiomycota</taxon>
        <taxon>Agaricomycotina</taxon>
        <taxon>Agaricomycetes</taxon>
        <taxon>Cantharellales</taxon>
        <taxon>Botryobasidiaceae</taxon>
        <taxon>Botryobasidium</taxon>
    </lineage>
</organism>
<dbReference type="InterPro" id="IPR017907">
    <property type="entry name" value="Znf_RING_CS"/>
</dbReference>
<dbReference type="PANTHER" id="PTHR10131">
    <property type="entry name" value="TNF RECEPTOR ASSOCIATED FACTOR"/>
    <property type="match status" value="1"/>
</dbReference>
<feature type="domain" description="TRAF-type" evidence="7">
    <location>
        <begin position="166"/>
        <end position="211"/>
    </location>
</feature>
<feature type="region of interest" description="Disordered" evidence="5">
    <location>
        <begin position="501"/>
        <end position="525"/>
    </location>
</feature>
<evidence type="ECO:0000259" key="6">
    <source>
        <dbReference type="PROSITE" id="PS50089"/>
    </source>
</evidence>
<dbReference type="SUPFAM" id="SSF49599">
    <property type="entry name" value="TRAF domain-like"/>
    <property type="match status" value="2"/>
</dbReference>
<evidence type="ECO:0000256" key="1">
    <source>
        <dbReference type="ARBA" id="ARBA00022723"/>
    </source>
</evidence>
<dbReference type="Proteomes" id="UP000027195">
    <property type="component" value="Unassembled WGS sequence"/>
</dbReference>
<dbReference type="Pfam" id="PF13639">
    <property type="entry name" value="zf-RING_2"/>
    <property type="match status" value="1"/>
</dbReference>
<dbReference type="InterPro" id="IPR001841">
    <property type="entry name" value="Znf_RING"/>
</dbReference>
<dbReference type="PANTHER" id="PTHR10131:SF94">
    <property type="entry name" value="TNF RECEPTOR-ASSOCIATED FACTOR 4"/>
    <property type="match status" value="1"/>
</dbReference>
<dbReference type="OrthoDB" id="1630758at2759"/>
<dbReference type="STRING" id="930990.A0A067N2W6"/>